<keyword evidence="2" id="KW-0175">Coiled coil</keyword>
<dbReference type="Proteomes" id="UP000230233">
    <property type="component" value="Chromosome II"/>
</dbReference>
<evidence type="ECO:0000313" key="5">
    <source>
        <dbReference type="Proteomes" id="UP000230233"/>
    </source>
</evidence>
<comment type="similarity">
    <text evidence="1">Belongs to the Luc7 family.</text>
</comment>
<sequence>MCALFTVNPHSSKSRCCFVVFLHVSNDQCSCSKILFTFSDSEKKMSARDAMAAMLDELMGPKRNVELGKDTKVSFDDPNICTYYLVGFCPHDMFTNTKADLGACQLVHDDNLRRMYPESPEYGQLGFERRLLRFLVHLDEDNMRRIRKNKDKLSGMDDGGKRKLEDEKRQILRDISTMDEELKTLMAGAEQAGSEGDISKCQELVAKSELIEAEKHSLEERLEKLNESPTQTAPGIEEMSMKPMEVCEVCGSMLIINDAQQRIEEHLTGKMHTGFQKIRTMIQHLKDKIKEFGDAEEQRREERRKARAEESTDKDSKDRRHRSRSPHRSSRDERSRDSRRDRDRDYRRGNDRDHRRDHRHRDRRY</sequence>
<proteinExistence type="inferred from homology"/>
<evidence type="ECO:0000256" key="2">
    <source>
        <dbReference type="SAM" id="Coils"/>
    </source>
</evidence>
<feature type="compositionally biased region" description="Basic and acidic residues" evidence="3">
    <location>
        <begin position="329"/>
        <end position="354"/>
    </location>
</feature>
<dbReference type="Pfam" id="PF03194">
    <property type="entry name" value="LUC7"/>
    <property type="match status" value="1"/>
</dbReference>
<keyword evidence="5" id="KW-1185">Reference proteome</keyword>
<feature type="region of interest" description="Disordered" evidence="3">
    <location>
        <begin position="290"/>
        <end position="365"/>
    </location>
</feature>
<dbReference type="GO" id="GO:0006376">
    <property type="term" value="P:mRNA splice site recognition"/>
    <property type="evidence" value="ECO:0007669"/>
    <property type="project" value="InterPro"/>
</dbReference>
<dbReference type="GO" id="GO:0003729">
    <property type="term" value="F:mRNA binding"/>
    <property type="evidence" value="ECO:0007669"/>
    <property type="project" value="InterPro"/>
</dbReference>
<gene>
    <name evidence="4" type="primary">Cni-C50D2.8</name>
    <name evidence="4" type="synonym">Cnig_chr_II.g8307</name>
    <name evidence="4" type="ORF">B9Z55_008307</name>
</gene>
<comment type="caution">
    <text evidence="4">The sequence shown here is derived from an EMBL/GenBank/DDBJ whole genome shotgun (WGS) entry which is preliminary data.</text>
</comment>
<feature type="compositionally biased region" description="Basic and acidic residues" evidence="3">
    <location>
        <begin position="290"/>
        <end position="318"/>
    </location>
</feature>
<dbReference type="GO" id="GO:0005685">
    <property type="term" value="C:U1 snRNP"/>
    <property type="evidence" value="ECO:0007669"/>
    <property type="project" value="InterPro"/>
</dbReference>
<feature type="compositionally biased region" description="Basic residues" evidence="3">
    <location>
        <begin position="355"/>
        <end position="365"/>
    </location>
</feature>
<accession>A0A2G5VDK6</accession>
<name>A0A2G5VDK6_9PELO</name>
<dbReference type="InterPro" id="IPR004882">
    <property type="entry name" value="Luc7-rel"/>
</dbReference>
<protein>
    <submittedName>
        <fullName evidence="4">Uncharacterized protein</fullName>
    </submittedName>
</protein>
<dbReference type="EMBL" id="PDUG01000002">
    <property type="protein sequence ID" value="PIC49832.1"/>
    <property type="molecule type" value="Genomic_DNA"/>
</dbReference>
<evidence type="ECO:0000256" key="3">
    <source>
        <dbReference type="SAM" id="MobiDB-lite"/>
    </source>
</evidence>
<dbReference type="PANTHER" id="PTHR12375">
    <property type="entry name" value="RNA-BINDING PROTEIN LUC7-RELATED"/>
    <property type="match status" value="1"/>
</dbReference>
<evidence type="ECO:0000313" key="4">
    <source>
        <dbReference type="EMBL" id="PIC49832.1"/>
    </source>
</evidence>
<dbReference type="STRING" id="1611254.A0A2G5VDK6"/>
<dbReference type="OrthoDB" id="10266921at2759"/>
<organism evidence="4 5">
    <name type="scientific">Caenorhabditis nigoni</name>
    <dbReference type="NCBI Taxonomy" id="1611254"/>
    <lineage>
        <taxon>Eukaryota</taxon>
        <taxon>Metazoa</taxon>
        <taxon>Ecdysozoa</taxon>
        <taxon>Nematoda</taxon>
        <taxon>Chromadorea</taxon>
        <taxon>Rhabditida</taxon>
        <taxon>Rhabditina</taxon>
        <taxon>Rhabditomorpha</taxon>
        <taxon>Rhabditoidea</taxon>
        <taxon>Rhabditidae</taxon>
        <taxon>Peloderinae</taxon>
        <taxon>Caenorhabditis</taxon>
    </lineage>
</organism>
<reference evidence="5" key="1">
    <citation type="submission" date="2017-10" db="EMBL/GenBank/DDBJ databases">
        <title>Rapid genome shrinkage in a self-fertile nematode reveals novel sperm competition proteins.</title>
        <authorList>
            <person name="Yin D."/>
            <person name="Schwarz E.M."/>
            <person name="Thomas C.G."/>
            <person name="Felde R.L."/>
            <person name="Korf I.F."/>
            <person name="Cutter A.D."/>
            <person name="Schartner C.M."/>
            <person name="Ralston E.J."/>
            <person name="Meyer B.J."/>
            <person name="Haag E.S."/>
        </authorList>
    </citation>
    <scope>NUCLEOTIDE SEQUENCE [LARGE SCALE GENOMIC DNA]</scope>
    <source>
        <strain evidence="5">JU1422</strain>
    </source>
</reference>
<dbReference type="AlphaFoldDB" id="A0A2G5VDK6"/>
<evidence type="ECO:0000256" key="1">
    <source>
        <dbReference type="ARBA" id="ARBA00005655"/>
    </source>
</evidence>
<feature type="coiled-coil region" evidence="2">
    <location>
        <begin position="161"/>
        <end position="228"/>
    </location>
</feature>
<feature type="compositionally biased region" description="Basic residues" evidence="3">
    <location>
        <begin position="319"/>
        <end position="328"/>
    </location>
</feature>